<sequence>RRETSRNLVQKKNLLASEPETPGELFKPEIIRSGSTSIKPGQKSCPKTEAAGLPVLTKTCVCLQRHKRLSSRSMATHSWWANTRESESCPAISAGVLTNYPGVGHKRIPGSKSLQGIPGLICISTSVIRKSRSRNRPVVK</sequence>
<evidence type="ECO:0000313" key="3">
    <source>
        <dbReference type="Proteomes" id="UP001054837"/>
    </source>
</evidence>
<dbReference type="AlphaFoldDB" id="A0AAV4S350"/>
<keyword evidence="3" id="KW-1185">Reference proteome</keyword>
<evidence type="ECO:0000313" key="2">
    <source>
        <dbReference type="EMBL" id="GIY28075.1"/>
    </source>
</evidence>
<name>A0AAV4S350_9ARAC</name>
<feature type="non-terminal residue" evidence="2">
    <location>
        <position position="1"/>
    </location>
</feature>
<gene>
    <name evidence="2" type="ORF">CDAR_503541</name>
</gene>
<accession>A0AAV4S350</accession>
<protein>
    <submittedName>
        <fullName evidence="2">Uncharacterized protein</fullName>
    </submittedName>
</protein>
<reference evidence="2 3" key="1">
    <citation type="submission" date="2021-06" db="EMBL/GenBank/DDBJ databases">
        <title>Caerostris darwini draft genome.</title>
        <authorList>
            <person name="Kono N."/>
            <person name="Arakawa K."/>
        </authorList>
    </citation>
    <scope>NUCLEOTIDE SEQUENCE [LARGE SCALE GENOMIC DNA]</scope>
</reference>
<proteinExistence type="predicted"/>
<feature type="compositionally biased region" description="Polar residues" evidence="1">
    <location>
        <begin position="1"/>
        <end position="10"/>
    </location>
</feature>
<organism evidence="2 3">
    <name type="scientific">Caerostris darwini</name>
    <dbReference type="NCBI Taxonomy" id="1538125"/>
    <lineage>
        <taxon>Eukaryota</taxon>
        <taxon>Metazoa</taxon>
        <taxon>Ecdysozoa</taxon>
        <taxon>Arthropoda</taxon>
        <taxon>Chelicerata</taxon>
        <taxon>Arachnida</taxon>
        <taxon>Araneae</taxon>
        <taxon>Araneomorphae</taxon>
        <taxon>Entelegynae</taxon>
        <taxon>Araneoidea</taxon>
        <taxon>Araneidae</taxon>
        <taxon>Caerostris</taxon>
    </lineage>
</organism>
<dbReference type="EMBL" id="BPLQ01007130">
    <property type="protein sequence ID" value="GIY28075.1"/>
    <property type="molecule type" value="Genomic_DNA"/>
</dbReference>
<feature type="region of interest" description="Disordered" evidence="1">
    <location>
        <begin position="1"/>
        <end position="23"/>
    </location>
</feature>
<evidence type="ECO:0000256" key="1">
    <source>
        <dbReference type="SAM" id="MobiDB-lite"/>
    </source>
</evidence>
<comment type="caution">
    <text evidence="2">The sequence shown here is derived from an EMBL/GenBank/DDBJ whole genome shotgun (WGS) entry which is preliminary data.</text>
</comment>
<dbReference type="Proteomes" id="UP001054837">
    <property type="component" value="Unassembled WGS sequence"/>
</dbReference>